<dbReference type="EMBL" id="JBAWTH010000024">
    <property type="protein sequence ID" value="KAL2286477.1"/>
    <property type="molecule type" value="Genomic_DNA"/>
</dbReference>
<evidence type="ECO:0000313" key="1">
    <source>
        <dbReference type="EMBL" id="KAL2286477.1"/>
    </source>
</evidence>
<gene>
    <name evidence="1" type="ORF">FJTKL_06844</name>
</gene>
<evidence type="ECO:0000313" key="2">
    <source>
        <dbReference type="Proteomes" id="UP001600888"/>
    </source>
</evidence>
<protein>
    <submittedName>
        <fullName evidence="1">Uncharacterized protein</fullName>
    </submittedName>
</protein>
<sequence length="188" mass="20723">MIPYPPLCYNVAFVPAGRSLTIFPFLPATVINKDPTTTISESFPFFPTPSQKISRRLKYQLVAGTPYSKPAQHHSVTSCTCAVLPPIGPIGGLPPRPHATLPLQDPVVLAGYQRHPPISVTPYYPRQRVASHPVFPPFSICVFSPRKEHWRSKTTTPTITTPKHILQKRVDGGKNCSSSLSVSNSDHF</sequence>
<proteinExistence type="predicted"/>
<comment type="caution">
    <text evidence="1">The sequence shown here is derived from an EMBL/GenBank/DDBJ whole genome shotgun (WGS) entry which is preliminary data.</text>
</comment>
<keyword evidence="2" id="KW-1185">Reference proteome</keyword>
<dbReference type="Proteomes" id="UP001600888">
    <property type="component" value="Unassembled WGS sequence"/>
</dbReference>
<reference evidence="1 2" key="1">
    <citation type="submission" date="2024-03" db="EMBL/GenBank/DDBJ databases">
        <title>A high-quality draft genome sequence of Diaporthe vaccinii, a causative agent of upright dieback and viscid rot disease in cranberry plants.</title>
        <authorList>
            <person name="Sarrasin M."/>
            <person name="Lang B.F."/>
            <person name="Burger G."/>
        </authorList>
    </citation>
    <scope>NUCLEOTIDE SEQUENCE [LARGE SCALE GENOMIC DNA]</scope>
    <source>
        <strain evidence="1 2">IS7</strain>
    </source>
</reference>
<name>A0ABR4EVJ5_9PEZI</name>
<accession>A0ABR4EVJ5</accession>
<organism evidence="1 2">
    <name type="scientific">Diaporthe vaccinii</name>
    <dbReference type="NCBI Taxonomy" id="105482"/>
    <lineage>
        <taxon>Eukaryota</taxon>
        <taxon>Fungi</taxon>
        <taxon>Dikarya</taxon>
        <taxon>Ascomycota</taxon>
        <taxon>Pezizomycotina</taxon>
        <taxon>Sordariomycetes</taxon>
        <taxon>Sordariomycetidae</taxon>
        <taxon>Diaporthales</taxon>
        <taxon>Diaporthaceae</taxon>
        <taxon>Diaporthe</taxon>
        <taxon>Diaporthe eres species complex</taxon>
    </lineage>
</organism>